<organism evidence="1">
    <name type="scientific">marine sediment metagenome</name>
    <dbReference type="NCBI Taxonomy" id="412755"/>
    <lineage>
        <taxon>unclassified sequences</taxon>
        <taxon>metagenomes</taxon>
        <taxon>ecological metagenomes</taxon>
    </lineage>
</organism>
<gene>
    <name evidence="1" type="ORF">S06H3_22382</name>
</gene>
<reference evidence="1" key="1">
    <citation type="journal article" date="2014" name="Front. Microbiol.">
        <title>High frequency of phylogenetically diverse reductive dehalogenase-homologous genes in deep subseafloor sedimentary metagenomes.</title>
        <authorList>
            <person name="Kawai M."/>
            <person name="Futagami T."/>
            <person name="Toyoda A."/>
            <person name="Takaki Y."/>
            <person name="Nishi S."/>
            <person name="Hori S."/>
            <person name="Arai W."/>
            <person name="Tsubouchi T."/>
            <person name="Morono Y."/>
            <person name="Uchiyama I."/>
            <person name="Ito T."/>
            <person name="Fujiyama A."/>
            <person name="Inagaki F."/>
            <person name="Takami H."/>
        </authorList>
    </citation>
    <scope>NUCLEOTIDE SEQUENCE</scope>
    <source>
        <strain evidence="1">Expedition CK06-06</strain>
    </source>
</reference>
<evidence type="ECO:0000313" key="1">
    <source>
        <dbReference type="EMBL" id="GAI14044.1"/>
    </source>
</evidence>
<name>X1N5Z5_9ZZZZ</name>
<dbReference type="EMBL" id="BARV01011951">
    <property type="protein sequence ID" value="GAI14044.1"/>
    <property type="molecule type" value="Genomic_DNA"/>
</dbReference>
<comment type="caution">
    <text evidence="1">The sequence shown here is derived from an EMBL/GenBank/DDBJ whole genome shotgun (WGS) entry which is preliminary data.</text>
</comment>
<feature type="non-terminal residue" evidence="1">
    <location>
        <position position="136"/>
    </location>
</feature>
<sequence length="136" mass="15401">MEEALKEVDKAQTLKEMSLVNLKINEMFRNIKREEKDPHDILKVGILGEAFCVLEPFVNKNIESKLGERGVLVSQKTSEAGWLLNSAKLNFPRWWIKHMIAPQYLKVPGGGEDQQSIGKAILYGKHGYDGLILIQP</sequence>
<dbReference type="AlphaFoldDB" id="X1N5Z5"/>
<accession>X1N5Z5</accession>
<protein>
    <submittedName>
        <fullName evidence="1">Uncharacterized protein</fullName>
    </submittedName>
</protein>
<proteinExistence type="predicted"/>